<dbReference type="PATRIC" id="fig|758793.3.peg.2059"/>
<proteinExistence type="predicted"/>
<dbReference type="AlphaFoldDB" id="R4WS94"/>
<dbReference type="HOGENOM" id="CLU_2491839_0_0_4"/>
<reference evidence="2 3" key="2">
    <citation type="journal article" date="2018" name="Int. J. Syst. Evol. Microbiol.">
        <title>Burkholderia insecticola sp. nov., a gut symbiotic bacterium of the bean bug Riptortus pedestris.</title>
        <authorList>
            <person name="Takeshita K."/>
            <person name="Tamaki H."/>
            <person name="Ohbayashi T."/>
            <person name="Meng X.-Y."/>
            <person name="Sone T."/>
            <person name="Mitani Y."/>
            <person name="Peeters C."/>
            <person name="Kikuchi Y."/>
            <person name="Vandamme P."/>
        </authorList>
    </citation>
    <scope>NUCLEOTIDE SEQUENCE [LARGE SCALE GENOMIC DNA]</scope>
    <source>
        <strain evidence="2">RPE64</strain>
    </source>
</reference>
<protein>
    <submittedName>
        <fullName evidence="2">Uncharacterized protein</fullName>
    </submittedName>
</protein>
<dbReference type="Proteomes" id="UP000013966">
    <property type="component" value="Chromosome 1"/>
</dbReference>
<keyword evidence="3" id="KW-1185">Reference proteome</keyword>
<dbReference type="EMBL" id="AP013058">
    <property type="protein sequence ID" value="BAN23810.1"/>
    <property type="molecule type" value="Genomic_DNA"/>
</dbReference>
<accession>R4WS94</accession>
<feature type="region of interest" description="Disordered" evidence="1">
    <location>
        <begin position="52"/>
        <end position="86"/>
    </location>
</feature>
<evidence type="ECO:0000313" key="3">
    <source>
        <dbReference type="Proteomes" id="UP000013966"/>
    </source>
</evidence>
<reference evidence="2 3" key="1">
    <citation type="journal article" date="2013" name="Genome Announc.">
        <title>Complete Genome Sequence of Burkholderia sp. Strain RPE64, Bacterial Symbiont of the Bean Bug Riptortus pedestris.</title>
        <authorList>
            <person name="Shibata T.F."/>
            <person name="Maeda T."/>
            <person name="Nikoh N."/>
            <person name="Yamaguchi K."/>
            <person name="Oshima K."/>
            <person name="Hattori M."/>
            <person name="Nishiyama T."/>
            <person name="Hasebe M."/>
            <person name="Fukatsu T."/>
            <person name="Kikuchi Y."/>
            <person name="Shigenobu S."/>
        </authorList>
    </citation>
    <scope>NUCLEOTIDE SEQUENCE [LARGE SCALE GENOMIC DNA]</scope>
</reference>
<name>R4WS94_9BURK</name>
<gene>
    <name evidence="2" type="ORF">BRPE64_ACDS20560</name>
</gene>
<dbReference type="KEGG" id="buo:BRPE64_ACDS20560"/>
<evidence type="ECO:0000313" key="2">
    <source>
        <dbReference type="EMBL" id="BAN23810.1"/>
    </source>
</evidence>
<evidence type="ECO:0000256" key="1">
    <source>
        <dbReference type="SAM" id="MobiDB-lite"/>
    </source>
</evidence>
<sequence length="86" mass="9410">MRGWGGWGDAGCSARDVEEVETIRSDTQRYSTILGNTRRYATTCGSPCAMARPARRRGSITDALRPDGPYEPYDRARPATSNAVVT</sequence>
<organism evidence="2 3">
    <name type="scientific">Caballeronia insecticola</name>
    <dbReference type="NCBI Taxonomy" id="758793"/>
    <lineage>
        <taxon>Bacteria</taxon>
        <taxon>Pseudomonadati</taxon>
        <taxon>Pseudomonadota</taxon>
        <taxon>Betaproteobacteria</taxon>
        <taxon>Burkholderiales</taxon>
        <taxon>Burkholderiaceae</taxon>
        <taxon>Caballeronia</taxon>
    </lineage>
</organism>
<dbReference type="STRING" id="758793.BRPE64_ACDS20560"/>